<dbReference type="OrthoDB" id="4778819at2759"/>
<feature type="region of interest" description="Disordered" evidence="1">
    <location>
        <begin position="117"/>
        <end position="138"/>
    </location>
</feature>
<protein>
    <submittedName>
        <fullName evidence="2">Uncharacterized protein</fullName>
    </submittedName>
</protein>
<dbReference type="Proteomes" id="UP000717696">
    <property type="component" value="Unassembled WGS sequence"/>
</dbReference>
<organism evidence="2 3">
    <name type="scientific">Dactylonectria estremocensis</name>
    <dbReference type="NCBI Taxonomy" id="1079267"/>
    <lineage>
        <taxon>Eukaryota</taxon>
        <taxon>Fungi</taxon>
        <taxon>Dikarya</taxon>
        <taxon>Ascomycota</taxon>
        <taxon>Pezizomycotina</taxon>
        <taxon>Sordariomycetes</taxon>
        <taxon>Hypocreomycetidae</taxon>
        <taxon>Hypocreales</taxon>
        <taxon>Nectriaceae</taxon>
        <taxon>Dactylonectria</taxon>
    </lineage>
</organism>
<evidence type="ECO:0000313" key="3">
    <source>
        <dbReference type="Proteomes" id="UP000717696"/>
    </source>
</evidence>
<reference evidence="2" key="1">
    <citation type="journal article" date="2021" name="Nat. Commun.">
        <title>Genetic determinants of endophytism in the Arabidopsis root mycobiome.</title>
        <authorList>
            <person name="Mesny F."/>
            <person name="Miyauchi S."/>
            <person name="Thiergart T."/>
            <person name="Pickel B."/>
            <person name="Atanasova L."/>
            <person name="Karlsson M."/>
            <person name="Huettel B."/>
            <person name="Barry K.W."/>
            <person name="Haridas S."/>
            <person name="Chen C."/>
            <person name="Bauer D."/>
            <person name="Andreopoulos W."/>
            <person name="Pangilinan J."/>
            <person name="LaButti K."/>
            <person name="Riley R."/>
            <person name="Lipzen A."/>
            <person name="Clum A."/>
            <person name="Drula E."/>
            <person name="Henrissat B."/>
            <person name="Kohler A."/>
            <person name="Grigoriev I.V."/>
            <person name="Martin F.M."/>
            <person name="Hacquard S."/>
        </authorList>
    </citation>
    <scope>NUCLEOTIDE SEQUENCE</scope>
    <source>
        <strain evidence="2">MPI-CAGE-AT-0021</strain>
    </source>
</reference>
<sequence>MSSSNHNPYSPNNDSFNSNHDSAHLNRDSAYSSHDSSYPNHDSTSAHWDPSYPNHNSSLPELPSELASMLHERPALTSEQLPLSPSPPPPSLGETMADATRTLLFGLDNLLDPSLVSDTNGETGPTTAGSGLNPFFTQNLGTGSRPDVIPVTDPASSWVSSLQENPAYSTTDTYLHVILPFLLSQNQSIAARVHALEESKQYTDKKMEEFSTWAKKMENIWREADATIKRTCDIVRDRESLQSVLDGSAGKYILESICRAPSSPPPRSAHSSHPSRNPGRRLIPFSYIGFIALVIDTPITGPRIFGFLLFTPKSFSCGSGDLDGLDGVLDNGECCGKAFHVKRRQVSNLLHVV</sequence>
<dbReference type="EMBL" id="JAGMUU010000008">
    <property type="protein sequence ID" value="KAH7146651.1"/>
    <property type="molecule type" value="Genomic_DNA"/>
</dbReference>
<evidence type="ECO:0000256" key="1">
    <source>
        <dbReference type="SAM" id="MobiDB-lite"/>
    </source>
</evidence>
<keyword evidence="3" id="KW-1185">Reference proteome</keyword>
<accession>A0A9P9EXY9</accession>
<gene>
    <name evidence="2" type="ORF">B0J13DRAFT_524412</name>
</gene>
<feature type="compositionally biased region" description="Low complexity" evidence="1">
    <location>
        <begin position="1"/>
        <end position="15"/>
    </location>
</feature>
<evidence type="ECO:0000313" key="2">
    <source>
        <dbReference type="EMBL" id="KAH7146651.1"/>
    </source>
</evidence>
<feature type="region of interest" description="Disordered" evidence="1">
    <location>
        <begin position="1"/>
        <end position="61"/>
    </location>
</feature>
<feature type="compositionally biased region" description="Polar residues" evidence="1">
    <location>
        <begin position="29"/>
        <end position="46"/>
    </location>
</feature>
<dbReference type="AlphaFoldDB" id="A0A9P9EXY9"/>
<comment type="caution">
    <text evidence="2">The sequence shown here is derived from an EMBL/GenBank/DDBJ whole genome shotgun (WGS) entry which is preliminary data.</text>
</comment>
<name>A0A9P9EXY9_9HYPO</name>
<proteinExistence type="predicted"/>